<comment type="caution">
    <text evidence="1">The sequence shown here is derived from an EMBL/GenBank/DDBJ whole genome shotgun (WGS) entry which is preliminary data.</text>
</comment>
<dbReference type="AlphaFoldDB" id="A0AAW1R6L6"/>
<proteinExistence type="predicted"/>
<evidence type="ECO:0000313" key="1">
    <source>
        <dbReference type="EMBL" id="KAK9829041.1"/>
    </source>
</evidence>
<accession>A0AAW1R6L6</accession>
<dbReference type="Proteomes" id="UP001489004">
    <property type="component" value="Unassembled WGS sequence"/>
</dbReference>
<evidence type="ECO:0000313" key="2">
    <source>
        <dbReference type="Proteomes" id="UP001489004"/>
    </source>
</evidence>
<dbReference type="InterPro" id="IPR011009">
    <property type="entry name" value="Kinase-like_dom_sf"/>
</dbReference>
<organism evidence="1 2">
    <name type="scientific">[Myrmecia] bisecta</name>
    <dbReference type="NCBI Taxonomy" id="41462"/>
    <lineage>
        <taxon>Eukaryota</taxon>
        <taxon>Viridiplantae</taxon>
        <taxon>Chlorophyta</taxon>
        <taxon>core chlorophytes</taxon>
        <taxon>Trebouxiophyceae</taxon>
        <taxon>Trebouxiales</taxon>
        <taxon>Trebouxiaceae</taxon>
        <taxon>Myrmecia</taxon>
    </lineage>
</organism>
<dbReference type="EMBL" id="JALJOR010000001">
    <property type="protein sequence ID" value="KAK9829041.1"/>
    <property type="molecule type" value="Genomic_DNA"/>
</dbReference>
<gene>
    <name evidence="1" type="ORF">WJX72_003599</name>
</gene>
<sequence length="377" mass="41537">MCRLQSSLYSHQAIVHSSLPPFLRTLPCGRLDDTQRSAADLGHAVTHSEDLAEVNIASLLPLRRLYWTGTLLHTFSNLANPSSSLAASFRASPEHVDHDPTTGLALDFLEDFVKPSLSSSLIWGPERAEKQQASAVPPCTTPLGASRMAYPKTWDDIEAKLKVLYPKDDDRGRVRKKLLDIDDDKKALRYFQDSDASVKAALDDFLIQGGPGFDEKFQQLLALVARPPVLSTTTLQELGQQVKKRRRTNLPLPSPAANFTWNDPLWDEITGFLGHGATSHVFQGTTSSGQEVAIKWPLVGPLDRELQMLRSLRGLGGVPSLASDSLVQGAIVMTPILQPLTLAVIWRDCLHLAVPALVSTFQRAHDCGFINRDRLLE</sequence>
<name>A0AAW1R6L6_9CHLO</name>
<protein>
    <submittedName>
        <fullName evidence="1">Uncharacterized protein</fullName>
    </submittedName>
</protein>
<keyword evidence="2" id="KW-1185">Reference proteome</keyword>
<dbReference type="SUPFAM" id="SSF56112">
    <property type="entry name" value="Protein kinase-like (PK-like)"/>
    <property type="match status" value="1"/>
</dbReference>
<reference evidence="1 2" key="1">
    <citation type="journal article" date="2024" name="Nat. Commun.">
        <title>Phylogenomics reveals the evolutionary origins of lichenization in chlorophyte algae.</title>
        <authorList>
            <person name="Puginier C."/>
            <person name="Libourel C."/>
            <person name="Otte J."/>
            <person name="Skaloud P."/>
            <person name="Haon M."/>
            <person name="Grisel S."/>
            <person name="Petersen M."/>
            <person name="Berrin J.G."/>
            <person name="Delaux P.M."/>
            <person name="Dal Grande F."/>
            <person name="Keller J."/>
        </authorList>
    </citation>
    <scope>NUCLEOTIDE SEQUENCE [LARGE SCALE GENOMIC DNA]</scope>
    <source>
        <strain evidence="1 2">SAG 2043</strain>
    </source>
</reference>